<evidence type="ECO:0000313" key="2">
    <source>
        <dbReference type="EMBL" id="SUO91955.1"/>
    </source>
</evidence>
<name>A0A380MJE0_9GAMM</name>
<proteinExistence type="predicted"/>
<dbReference type="NCBIfam" id="TIGR02523">
    <property type="entry name" value="type_IV_pilV"/>
    <property type="match status" value="1"/>
</dbReference>
<dbReference type="InterPro" id="IPR012902">
    <property type="entry name" value="N_methyl_site"/>
</dbReference>
<keyword evidence="1" id="KW-0812">Transmembrane</keyword>
<dbReference type="Pfam" id="PF07963">
    <property type="entry name" value="N_methyl"/>
    <property type="match status" value="1"/>
</dbReference>
<accession>A0A380MJE0</accession>
<gene>
    <name evidence="2" type="ORF">NCTC10717_00321</name>
</gene>
<dbReference type="OrthoDB" id="8547299at2"/>
<sequence>MKKKNLSYFAGKRQNGMSLLEVIVSFLVVGLGLGLLVSMLGASNRYGATAEYRANAMREIQTIVDAMRANRMGLAGYQFGSGQWEDNNYSLSVAKKNPEVKCASAECTLEEKLKQRAESQALTRAQREMTTWLRNVNNSVPAGQGSILRQPDGSYIVRVRWQIGEENQRQDDETKNELIELRVVI</sequence>
<keyword evidence="1" id="KW-1133">Transmembrane helix</keyword>
<feature type="transmembrane region" description="Helical" evidence="1">
    <location>
        <begin position="20"/>
        <end position="42"/>
    </location>
</feature>
<protein>
    <submittedName>
        <fullName evidence="2">Tfp pilus assembly protein PilV</fullName>
    </submittedName>
</protein>
<keyword evidence="1" id="KW-0472">Membrane</keyword>
<dbReference type="InterPro" id="IPR013362">
    <property type="entry name" value="Pilus_4_PilV"/>
</dbReference>
<evidence type="ECO:0000256" key="1">
    <source>
        <dbReference type="SAM" id="Phobius"/>
    </source>
</evidence>
<dbReference type="RefSeq" id="WP_115217631.1">
    <property type="nucleotide sequence ID" value="NZ_UHIA01000003.1"/>
</dbReference>
<keyword evidence="3" id="KW-1185">Reference proteome</keyword>
<reference evidence="2 3" key="1">
    <citation type="submission" date="2018-06" db="EMBL/GenBank/DDBJ databases">
        <authorList>
            <consortium name="Pathogen Informatics"/>
            <person name="Doyle S."/>
        </authorList>
    </citation>
    <scope>NUCLEOTIDE SEQUENCE [LARGE SCALE GENOMIC DNA]</scope>
    <source>
        <strain evidence="2 3">NCTC10717</strain>
    </source>
</reference>
<dbReference type="AlphaFoldDB" id="A0A380MJE0"/>
<dbReference type="EMBL" id="UHIA01000003">
    <property type="protein sequence ID" value="SUO91955.1"/>
    <property type="molecule type" value="Genomic_DNA"/>
</dbReference>
<organism evidence="2 3">
    <name type="scientific">Suttonella indologenes</name>
    <dbReference type="NCBI Taxonomy" id="13276"/>
    <lineage>
        <taxon>Bacteria</taxon>
        <taxon>Pseudomonadati</taxon>
        <taxon>Pseudomonadota</taxon>
        <taxon>Gammaproteobacteria</taxon>
        <taxon>Cardiobacteriales</taxon>
        <taxon>Cardiobacteriaceae</taxon>
        <taxon>Suttonella</taxon>
    </lineage>
</organism>
<dbReference type="Proteomes" id="UP000254575">
    <property type="component" value="Unassembled WGS sequence"/>
</dbReference>
<evidence type="ECO:0000313" key="3">
    <source>
        <dbReference type="Proteomes" id="UP000254575"/>
    </source>
</evidence>